<dbReference type="AlphaFoldDB" id="A0A7R9GYX5"/>
<protein>
    <submittedName>
        <fullName evidence="1">Uncharacterized protein</fullName>
    </submittedName>
</protein>
<dbReference type="EMBL" id="OC318331">
    <property type="protein sequence ID" value="CAD7401534.1"/>
    <property type="molecule type" value="Genomic_DNA"/>
</dbReference>
<evidence type="ECO:0000313" key="1">
    <source>
        <dbReference type="EMBL" id="CAD7401534.1"/>
    </source>
</evidence>
<name>A0A7R9GYX5_TIMCR</name>
<accession>A0A7R9GYX5</accession>
<gene>
    <name evidence="1" type="ORF">TCEB3V08_LOCUS6046</name>
</gene>
<reference evidence="1" key="1">
    <citation type="submission" date="2020-11" db="EMBL/GenBank/DDBJ databases">
        <authorList>
            <person name="Tran Van P."/>
        </authorList>
    </citation>
    <scope>NUCLEOTIDE SEQUENCE</scope>
</reference>
<organism evidence="1">
    <name type="scientific">Timema cristinae</name>
    <name type="common">Walking stick</name>
    <dbReference type="NCBI Taxonomy" id="61476"/>
    <lineage>
        <taxon>Eukaryota</taxon>
        <taxon>Metazoa</taxon>
        <taxon>Ecdysozoa</taxon>
        <taxon>Arthropoda</taxon>
        <taxon>Hexapoda</taxon>
        <taxon>Insecta</taxon>
        <taxon>Pterygota</taxon>
        <taxon>Neoptera</taxon>
        <taxon>Polyneoptera</taxon>
        <taxon>Phasmatodea</taxon>
        <taxon>Timematodea</taxon>
        <taxon>Timematoidea</taxon>
        <taxon>Timematidae</taxon>
        <taxon>Timema</taxon>
    </lineage>
</organism>
<sequence>MQLETGVLVYIGYADEGGSLVLYGFPGDTGSNINQPVELVCQHVGAVLRVIAPCLPLLYLDVPCGFPASRRDGTQWTDTRY</sequence>
<proteinExistence type="predicted"/>